<dbReference type="GO" id="GO:0050660">
    <property type="term" value="F:flavin adenine dinucleotide binding"/>
    <property type="evidence" value="ECO:0007669"/>
    <property type="project" value="InterPro"/>
</dbReference>
<evidence type="ECO:0000256" key="1">
    <source>
        <dbReference type="ARBA" id="ARBA00001974"/>
    </source>
</evidence>
<dbReference type="SUPFAM" id="SSF51905">
    <property type="entry name" value="FAD/NAD(P)-binding domain"/>
    <property type="match status" value="1"/>
</dbReference>
<protein>
    <submittedName>
        <fullName evidence="9">Choline dehydrogenase</fullName>
    </submittedName>
</protein>
<evidence type="ECO:0000259" key="7">
    <source>
        <dbReference type="PROSITE" id="PS00623"/>
    </source>
</evidence>
<evidence type="ECO:0000256" key="6">
    <source>
        <dbReference type="RuleBase" id="RU003968"/>
    </source>
</evidence>
<evidence type="ECO:0000256" key="5">
    <source>
        <dbReference type="PIRSR" id="PIRSR000137-2"/>
    </source>
</evidence>
<dbReference type="InterPro" id="IPR012132">
    <property type="entry name" value="GMC_OxRdtase"/>
</dbReference>
<dbReference type="InterPro" id="IPR007867">
    <property type="entry name" value="GMC_OxRtase_C"/>
</dbReference>
<dbReference type="PANTHER" id="PTHR11552">
    <property type="entry name" value="GLUCOSE-METHANOL-CHOLINE GMC OXIDOREDUCTASE"/>
    <property type="match status" value="1"/>
</dbReference>
<dbReference type="STRING" id="1549748.WH95_11560"/>
<dbReference type="PATRIC" id="fig|1549748.8.peg.482"/>
<feature type="domain" description="Glucose-methanol-choline oxidoreductase N-terminal" evidence="8">
    <location>
        <begin position="258"/>
        <end position="272"/>
    </location>
</feature>
<reference evidence="9 10" key="1">
    <citation type="submission" date="2015-03" db="EMBL/GenBank/DDBJ databases">
        <title>Genome sequence of Kiloniella sp. P1-1, isolated from the gut microflora of Pacific white shrimp, Penaeus vannamei.</title>
        <authorList>
            <person name="Shao Z."/>
            <person name="Wang L."/>
            <person name="Li X."/>
        </authorList>
    </citation>
    <scope>NUCLEOTIDE SEQUENCE [LARGE SCALE GENOMIC DNA]</scope>
    <source>
        <strain evidence="9 10">P1-1</strain>
    </source>
</reference>
<feature type="binding site" evidence="5">
    <location>
        <position position="87"/>
    </location>
    <ligand>
        <name>FAD</name>
        <dbReference type="ChEBI" id="CHEBI:57692"/>
    </ligand>
</feature>
<gene>
    <name evidence="9" type="ORF">WH95_11560</name>
</gene>
<dbReference type="OrthoDB" id="9785276at2"/>
<dbReference type="GO" id="GO:0016614">
    <property type="term" value="F:oxidoreductase activity, acting on CH-OH group of donors"/>
    <property type="evidence" value="ECO:0007669"/>
    <property type="project" value="InterPro"/>
</dbReference>
<name>A0A0M2RAW8_9PROT</name>
<dbReference type="Pfam" id="PF00732">
    <property type="entry name" value="GMC_oxred_N"/>
    <property type="match status" value="1"/>
</dbReference>
<dbReference type="SUPFAM" id="SSF54373">
    <property type="entry name" value="FAD-linked reductases, C-terminal domain"/>
    <property type="match status" value="1"/>
</dbReference>
<sequence length="541" mass="59616">MGKEKQSFDYIIVGAGSAGCVLASRLSESGKYSVLLLEAGGSDKRFWVQVPIGYGKTYYQKAVNWMYLTEADEGTANRQSYWPRGKVLGGSSSINAMVYIRGHKKDYDDWAALGNPGWSYQDVLPYFKKSEVNQLGDDGYRGTDGPMHVSDVSEDLHPLCQNFIRAGQELGLAYNENFNGAEQEGIGLYQTTTRNGFRESAAKAFLHPALKRKNLKLTTHAHVSKVLFDGKKAIGVQYVRKGKTSTVTAKKEVILSGGSINSPQLLQLSGVGSKALLDEHNIPVVINSPAVGQNLQDHIGMDYLYSCTVPSLNDELHSWWGKLVAGLKYVLFRRGPLSLSINQGGGFIKTRPDLEQPNIQLYFSPVSYTRAPAGTRPMLNPDPFSAFQLGLTNCRPTSRGEIKIKSNDPFEPPMIKPNYLSTDEDVAEMLEGVKYLRKMAKTKAFKDIIIEEFRPGKECQTDEELIADIRGYAWTCFHPSGTCRMGPDPEKFVVDHKLRVHGIDALRVIDASIFPNVPSGNTNAAAIMVGEKGADLVLSDA</sequence>
<feature type="domain" description="Glucose-methanol-choline oxidoreductase N-terminal" evidence="7">
    <location>
        <begin position="85"/>
        <end position="108"/>
    </location>
</feature>
<dbReference type="PIRSF" id="PIRSF000137">
    <property type="entry name" value="Alcohol_oxidase"/>
    <property type="match status" value="1"/>
</dbReference>
<organism evidence="9 10">
    <name type="scientific">Kiloniella litopenaei</name>
    <dbReference type="NCBI Taxonomy" id="1549748"/>
    <lineage>
        <taxon>Bacteria</taxon>
        <taxon>Pseudomonadati</taxon>
        <taxon>Pseudomonadota</taxon>
        <taxon>Alphaproteobacteria</taxon>
        <taxon>Rhodospirillales</taxon>
        <taxon>Kiloniellaceae</taxon>
        <taxon>Kiloniella</taxon>
    </lineage>
</organism>
<evidence type="ECO:0000256" key="3">
    <source>
        <dbReference type="ARBA" id="ARBA00022630"/>
    </source>
</evidence>
<keyword evidence="4 5" id="KW-0274">FAD</keyword>
<accession>A0A0M2RAW8</accession>
<feature type="binding site" evidence="5">
    <location>
        <begin position="95"/>
        <end position="98"/>
    </location>
    <ligand>
        <name>FAD</name>
        <dbReference type="ChEBI" id="CHEBI:57692"/>
    </ligand>
</feature>
<keyword evidence="10" id="KW-1185">Reference proteome</keyword>
<evidence type="ECO:0000313" key="9">
    <source>
        <dbReference type="EMBL" id="KKJ76758.1"/>
    </source>
</evidence>
<dbReference type="AlphaFoldDB" id="A0A0M2RAW8"/>
<dbReference type="Gene3D" id="3.30.560.10">
    <property type="entry name" value="Glucose Oxidase, domain 3"/>
    <property type="match status" value="1"/>
</dbReference>
<dbReference type="PANTHER" id="PTHR11552:SF147">
    <property type="entry name" value="CHOLINE DEHYDROGENASE, MITOCHONDRIAL"/>
    <property type="match status" value="1"/>
</dbReference>
<comment type="similarity">
    <text evidence="2 6">Belongs to the GMC oxidoreductase family.</text>
</comment>
<evidence type="ECO:0000313" key="10">
    <source>
        <dbReference type="Proteomes" id="UP000034491"/>
    </source>
</evidence>
<dbReference type="EMBL" id="LANI01000017">
    <property type="protein sequence ID" value="KKJ76758.1"/>
    <property type="molecule type" value="Genomic_DNA"/>
</dbReference>
<comment type="caution">
    <text evidence="9">The sequence shown here is derived from an EMBL/GenBank/DDBJ whole genome shotgun (WGS) entry which is preliminary data.</text>
</comment>
<dbReference type="NCBIfam" id="NF002550">
    <property type="entry name" value="PRK02106.1"/>
    <property type="match status" value="1"/>
</dbReference>
<dbReference type="Pfam" id="PF05199">
    <property type="entry name" value="GMC_oxred_C"/>
    <property type="match status" value="1"/>
</dbReference>
<dbReference type="PROSITE" id="PS00623">
    <property type="entry name" value="GMC_OXRED_1"/>
    <property type="match status" value="1"/>
</dbReference>
<proteinExistence type="inferred from homology"/>
<dbReference type="Gene3D" id="3.50.50.60">
    <property type="entry name" value="FAD/NAD(P)-binding domain"/>
    <property type="match status" value="1"/>
</dbReference>
<keyword evidence="3 6" id="KW-0285">Flavoprotein</keyword>
<dbReference type="PROSITE" id="PS51257">
    <property type="entry name" value="PROKAR_LIPOPROTEIN"/>
    <property type="match status" value="1"/>
</dbReference>
<evidence type="ECO:0000256" key="2">
    <source>
        <dbReference type="ARBA" id="ARBA00010790"/>
    </source>
</evidence>
<evidence type="ECO:0000256" key="4">
    <source>
        <dbReference type="ARBA" id="ARBA00022827"/>
    </source>
</evidence>
<dbReference type="Proteomes" id="UP000034491">
    <property type="component" value="Unassembled WGS sequence"/>
</dbReference>
<evidence type="ECO:0000259" key="8">
    <source>
        <dbReference type="PROSITE" id="PS00624"/>
    </source>
</evidence>
<dbReference type="PROSITE" id="PS00624">
    <property type="entry name" value="GMC_OXRED_2"/>
    <property type="match status" value="1"/>
</dbReference>
<dbReference type="InterPro" id="IPR036188">
    <property type="entry name" value="FAD/NAD-bd_sf"/>
</dbReference>
<dbReference type="RefSeq" id="WP_046507194.1">
    <property type="nucleotide sequence ID" value="NZ_LANI01000017.1"/>
</dbReference>
<comment type="cofactor">
    <cofactor evidence="1 5">
        <name>FAD</name>
        <dbReference type="ChEBI" id="CHEBI:57692"/>
    </cofactor>
</comment>
<feature type="binding site" evidence="5">
    <location>
        <position position="223"/>
    </location>
    <ligand>
        <name>FAD</name>
        <dbReference type="ChEBI" id="CHEBI:57692"/>
    </ligand>
</feature>
<dbReference type="InterPro" id="IPR000172">
    <property type="entry name" value="GMC_OxRdtase_N"/>
</dbReference>